<comment type="similarity">
    <text evidence="3">Belongs to the Ahb/Nir family.</text>
</comment>
<accession>A0AAU7KGM0</accession>
<evidence type="ECO:0000256" key="7">
    <source>
        <dbReference type="ARBA" id="ARBA00048470"/>
    </source>
</evidence>
<feature type="domain" description="Siroheme decarboxylase AsnC-like ligand binding" evidence="8">
    <location>
        <begin position="73"/>
        <end position="139"/>
    </location>
</feature>
<dbReference type="AlphaFoldDB" id="A0AAU7KGM0"/>
<dbReference type="Gene3D" id="3.30.70.3460">
    <property type="match status" value="1"/>
</dbReference>
<reference evidence="10" key="1">
    <citation type="submission" date="2022-06" db="EMBL/GenBank/DDBJ databases">
        <title>A novel DMS-producing enzyme.</title>
        <authorList>
            <person name="Zhang Y."/>
        </authorList>
    </citation>
    <scope>NUCLEOTIDE SEQUENCE</scope>
    <source>
        <strain evidence="10">RT37</strain>
    </source>
</reference>
<dbReference type="InterPro" id="IPR036388">
    <property type="entry name" value="WH-like_DNA-bd_sf"/>
</dbReference>
<keyword evidence="1" id="KW-0456">Lyase</keyword>
<dbReference type="InterPro" id="IPR053953">
    <property type="entry name" value="NirdL-like_HTH"/>
</dbReference>
<dbReference type="PANTHER" id="PTHR43413">
    <property type="entry name" value="TRANSCRIPTIONAL REGULATOR, ASNC FAMILY"/>
    <property type="match status" value="1"/>
</dbReference>
<dbReference type="GO" id="GO:0016829">
    <property type="term" value="F:lyase activity"/>
    <property type="evidence" value="ECO:0007669"/>
    <property type="project" value="UniProtKB-KW"/>
</dbReference>
<dbReference type="Pfam" id="PF22451">
    <property type="entry name" value="NirdL-like_HTH"/>
    <property type="match status" value="1"/>
</dbReference>
<evidence type="ECO:0000259" key="8">
    <source>
        <dbReference type="Pfam" id="PF17805"/>
    </source>
</evidence>
<comment type="pathway">
    <text evidence="2">Porphyrin-containing compound metabolism.</text>
</comment>
<evidence type="ECO:0000256" key="6">
    <source>
        <dbReference type="ARBA" id="ARBA00045291"/>
    </source>
</evidence>
<comment type="subunit">
    <text evidence="4">Probably forms a complex composed of NirD, NirL, NirG and NirH. All proteins are required for the total conversion of siroheme to didecarboxysiroheme.</text>
</comment>
<evidence type="ECO:0000259" key="9">
    <source>
        <dbReference type="Pfam" id="PF22451"/>
    </source>
</evidence>
<sequence length="163" mass="18551">MATDKVVDDLDRIDRRLIDRYQRSLPLVERPFAAMAEELGLDEQALIERLQRLCDLGVVGRVGAVFDHRQAGASELVAVAVPDHRREAVAQIINACPGVNHNYWREHRYNLWFVVTAPDSTSLELRLTRLEAELATPLLRLPMVQSYHIDLAFALPWAELEEA</sequence>
<dbReference type="InterPro" id="IPR040523">
    <property type="entry name" value="AsnC_trans_reg2"/>
</dbReference>
<dbReference type="PANTHER" id="PTHR43413:SF1">
    <property type="entry name" value="SIROHEME DECARBOXYLASE NIRL SUBUNIT"/>
    <property type="match status" value="1"/>
</dbReference>
<evidence type="ECO:0000256" key="2">
    <source>
        <dbReference type="ARBA" id="ARBA00023444"/>
    </source>
</evidence>
<dbReference type="InterPro" id="IPR050684">
    <property type="entry name" value="HTH-Siroheme_Decarb"/>
</dbReference>
<dbReference type="Gene3D" id="1.10.10.10">
    <property type="entry name" value="Winged helix-like DNA-binding domain superfamily/Winged helix DNA-binding domain"/>
    <property type="match status" value="1"/>
</dbReference>
<proteinExistence type="inferred from homology"/>
<name>A0AAU7KGM0_9GAMM</name>
<organism evidence="10">
    <name type="scientific">Halomonas sp. RT37</name>
    <dbReference type="NCBI Taxonomy" id="2950872"/>
    <lineage>
        <taxon>Bacteria</taxon>
        <taxon>Pseudomonadati</taxon>
        <taxon>Pseudomonadota</taxon>
        <taxon>Gammaproteobacteria</taxon>
        <taxon>Oceanospirillales</taxon>
        <taxon>Halomonadaceae</taxon>
        <taxon>Halomonas</taxon>
    </lineage>
</organism>
<dbReference type="RefSeq" id="WP_045993516.1">
    <property type="nucleotide sequence ID" value="NZ_CP098827.1"/>
</dbReference>
<dbReference type="EMBL" id="CP098827">
    <property type="protein sequence ID" value="XBO70835.1"/>
    <property type="molecule type" value="Genomic_DNA"/>
</dbReference>
<evidence type="ECO:0000256" key="5">
    <source>
        <dbReference type="ARBA" id="ARBA00023471"/>
    </source>
</evidence>
<dbReference type="Pfam" id="PF17805">
    <property type="entry name" value="AsnC_trans_reg2"/>
    <property type="match status" value="1"/>
</dbReference>
<evidence type="ECO:0000313" key="10">
    <source>
        <dbReference type="EMBL" id="XBO70835.1"/>
    </source>
</evidence>
<evidence type="ECO:0000256" key="1">
    <source>
        <dbReference type="ARBA" id="ARBA00023239"/>
    </source>
</evidence>
<comment type="catalytic activity">
    <reaction evidence="7">
        <text>siroheme + 2 H(+) = 12,18-didecarboxysiroheme + 2 CO2</text>
        <dbReference type="Rhea" id="RHEA:19093"/>
        <dbReference type="ChEBI" id="CHEBI:15378"/>
        <dbReference type="ChEBI" id="CHEBI:16526"/>
        <dbReference type="ChEBI" id="CHEBI:60052"/>
        <dbReference type="ChEBI" id="CHEBI:140497"/>
        <dbReference type="EC" id="4.1.1.111"/>
    </reaction>
</comment>
<comment type="function">
    <text evidence="6">Involved in heme d1 biosynthesis. Catalyzes the decarboxylation of siroheme into didecarboxysiroheme.</text>
</comment>
<evidence type="ECO:0000256" key="4">
    <source>
        <dbReference type="ARBA" id="ARBA00023465"/>
    </source>
</evidence>
<protein>
    <recommendedName>
        <fullName evidence="5">siroheme decarboxylase</fullName>
        <ecNumber evidence="5">4.1.1.111</ecNumber>
    </recommendedName>
</protein>
<evidence type="ECO:0000256" key="3">
    <source>
        <dbReference type="ARBA" id="ARBA00023457"/>
    </source>
</evidence>
<dbReference type="EC" id="4.1.1.111" evidence="5"/>
<gene>
    <name evidence="10" type="ORF">NFG58_19900</name>
</gene>
<feature type="domain" description="Siroheme decarboxylase NirL-like HTH" evidence="9">
    <location>
        <begin position="14"/>
        <end position="59"/>
    </location>
</feature>